<keyword evidence="1" id="KW-0812">Transmembrane</keyword>
<keyword evidence="1" id="KW-0472">Membrane</keyword>
<keyword evidence="1" id="KW-1133">Transmembrane helix</keyword>
<accession>A0A5B7X581</accession>
<feature type="transmembrane region" description="Helical" evidence="1">
    <location>
        <begin position="401"/>
        <end position="418"/>
    </location>
</feature>
<protein>
    <submittedName>
        <fullName evidence="2">Mannosyltransferase</fullName>
    </submittedName>
</protein>
<feature type="transmembrane region" description="Helical" evidence="1">
    <location>
        <begin position="427"/>
        <end position="446"/>
    </location>
</feature>
<feature type="transmembrane region" description="Helical" evidence="1">
    <location>
        <begin position="276"/>
        <end position="295"/>
    </location>
</feature>
<evidence type="ECO:0000313" key="2">
    <source>
        <dbReference type="EMBL" id="QCY69862.1"/>
    </source>
</evidence>
<dbReference type="RefSeq" id="WP_139066426.1">
    <property type="nucleotide sequence ID" value="NZ_CP040812.1"/>
</dbReference>
<keyword evidence="3" id="KW-1185">Reference proteome</keyword>
<evidence type="ECO:0000256" key="1">
    <source>
        <dbReference type="SAM" id="Phobius"/>
    </source>
</evidence>
<feature type="transmembrane region" description="Helical" evidence="1">
    <location>
        <begin position="369"/>
        <end position="389"/>
    </location>
</feature>
<evidence type="ECO:0000313" key="3">
    <source>
        <dbReference type="Proteomes" id="UP000309016"/>
    </source>
</evidence>
<dbReference type="GO" id="GO:0016757">
    <property type="term" value="F:glycosyltransferase activity"/>
    <property type="evidence" value="ECO:0007669"/>
    <property type="project" value="UniProtKB-KW"/>
</dbReference>
<sequence length="462" mass="53148">MGRFLQFNKMPLLLLFTGVLLYSSFAYDLVREDFIKLVTLYAGLFFLSWKLVQLKKTDFWFLATAALLFRLIFIVSLPNLSQDFYRFIWDGRMLVAGWNPYLYLPEDLVATGTGPVEQASELYTGMGELNGSHYTNYPPLNQLIFALAGIFAGKSILGSVIIMRLVIIAADVGILYFGKKLLEHFKLPAYQIFWFVLNPLVIIELTGNLHFEGVMLFFLLASLYFLLKNRWILSGVLLALSVLLKLLPLIFLPLLFNFFRKKLNPSEKALGLGKMLLYYSVVALVIVVGFLPFLSMDTVSNFAASIGLWFQKFEFNASIYYVVRWIGFQVKGYNIIATAGKVLPLVFILLLLVLSFFRRNRSLQQLISTMLLAVIAYFLLATTVHPWYVLTPLLLSVFTRYKFALLWSFLVILSYYAYSNPAYEESYWLIAVEYLAVIGVFGYELFKEWREHRNTERSPAEV</sequence>
<feature type="transmembrane region" description="Helical" evidence="1">
    <location>
        <begin position="209"/>
        <end position="227"/>
    </location>
</feature>
<organism evidence="2 3">
    <name type="scientific">Antarcticibacterium flavum</name>
    <dbReference type="NCBI Taxonomy" id="2058175"/>
    <lineage>
        <taxon>Bacteria</taxon>
        <taxon>Pseudomonadati</taxon>
        <taxon>Bacteroidota</taxon>
        <taxon>Flavobacteriia</taxon>
        <taxon>Flavobacteriales</taxon>
        <taxon>Flavobacteriaceae</taxon>
        <taxon>Antarcticibacterium</taxon>
    </lineage>
</organism>
<gene>
    <name evidence="2" type="ORF">FHG64_10860</name>
</gene>
<reference evidence="2 3" key="1">
    <citation type="submission" date="2019-06" db="EMBL/GenBank/DDBJ databases">
        <title>Complete genome sequence of Antarcticibacterium flavum KCTC 52984T from an Antarctic marine sediment.</title>
        <authorList>
            <person name="Lee Y.M."/>
            <person name="Shin S.C."/>
        </authorList>
    </citation>
    <scope>NUCLEOTIDE SEQUENCE [LARGE SCALE GENOMIC DNA]</scope>
    <source>
        <strain evidence="2 3">KCTC 52984</strain>
    </source>
</reference>
<dbReference type="OrthoDB" id="1491846at2"/>
<keyword evidence="2" id="KW-0808">Transferase</keyword>
<feature type="transmembrane region" description="Helical" evidence="1">
    <location>
        <begin position="36"/>
        <end position="52"/>
    </location>
</feature>
<keyword evidence="2" id="KW-0328">Glycosyltransferase</keyword>
<dbReference type="Proteomes" id="UP000309016">
    <property type="component" value="Chromosome"/>
</dbReference>
<feature type="transmembrane region" description="Helical" evidence="1">
    <location>
        <begin position="236"/>
        <end position="256"/>
    </location>
</feature>
<proteinExistence type="predicted"/>
<name>A0A5B7X581_9FLAO</name>
<feature type="transmembrane region" description="Helical" evidence="1">
    <location>
        <begin position="143"/>
        <end position="167"/>
    </location>
</feature>
<dbReference type="Pfam" id="PF26314">
    <property type="entry name" value="MptA_B_family"/>
    <property type="match status" value="1"/>
</dbReference>
<feature type="transmembrane region" description="Helical" evidence="1">
    <location>
        <begin position="59"/>
        <end position="77"/>
    </location>
</feature>
<dbReference type="EMBL" id="CP040812">
    <property type="protein sequence ID" value="QCY69862.1"/>
    <property type="molecule type" value="Genomic_DNA"/>
</dbReference>
<feature type="transmembrane region" description="Helical" evidence="1">
    <location>
        <begin position="335"/>
        <end position="357"/>
    </location>
</feature>
<dbReference type="KEGG" id="afla:FHG64_10860"/>
<dbReference type="AlphaFoldDB" id="A0A5B7X581"/>